<dbReference type="AlphaFoldDB" id="A0A151MLC5"/>
<evidence type="ECO:0000313" key="2">
    <source>
        <dbReference type="EMBL" id="KYO25253.1"/>
    </source>
</evidence>
<name>A0A151MLC5_ALLMI</name>
<keyword evidence="3" id="KW-1185">Reference proteome</keyword>
<feature type="region of interest" description="Disordered" evidence="1">
    <location>
        <begin position="1"/>
        <end position="21"/>
    </location>
</feature>
<evidence type="ECO:0000256" key="1">
    <source>
        <dbReference type="SAM" id="MobiDB-lite"/>
    </source>
</evidence>
<dbReference type="EMBL" id="AKHW03005879">
    <property type="protein sequence ID" value="KYO25253.1"/>
    <property type="molecule type" value="Genomic_DNA"/>
</dbReference>
<gene>
    <name evidence="2" type="ORF">Y1Q_0009984</name>
</gene>
<accession>A0A151MLC5</accession>
<evidence type="ECO:0000313" key="3">
    <source>
        <dbReference type="Proteomes" id="UP000050525"/>
    </source>
</evidence>
<comment type="caution">
    <text evidence="2">The sequence shown here is derived from an EMBL/GenBank/DDBJ whole genome shotgun (WGS) entry which is preliminary data.</text>
</comment>
<dbReference type="Proteomes" id="UP000050525">
    <property type="component" value="Unassembled WGS sequence"/>
</dbReference>
<sequence length="94" mass="10597">MAGLAINRTELTPTPEDSRSTLLKMDLRKQSPQHQSESKWKFSFEIEEMLWAGMQPVAIFGTAKEGQLVPNRQAGRTKVLSMGFQNSPDILCLF</sequence>
<protein>
    <submittedName>
        <fullName evidence="2">Uncharacterized protein</fullName>
    </submittedName>
</protein>
<reference evidence="2 3" key="1">
    <citation type="journal article" date="2012" name="Genome Biol.">
        <title>Sequencing three crocodilian genomes to illuminate the evolution of archosaurs and amniotes.</title>
        <authorList>
            <person name="St John J.A."/>
            <person name="Braun E.L."/>
            <person name="Isberg S.R."/>
            <person name="Miles L.G."/>
            <person name="Chong A.Y."/>
            <person name="Gongora J."/>
            <person name="Dalzell P."/>
            <person name="Moran C."/>
            <person name="Bed'hom B."/>
            <person name="Abzhanov A."/>
            <person name="Burgess S.C."/>
            <person name="Cooksey A.M."/>
            <person name="Castoe T.A."/>
            <person name="Crawford N.G."/>
            <person name="Densmore L.D."/>
            <person name="Drew J.C."/>
            <person name="Edwards S.V."/>
            <person name="Faircloth B.C."/>
            <person name="Fujita M.K."/>
            <person name="Greenwold M.J."/>
            <person name="Hoffmann F.G."/>
            <person name="Howard J.M."/>
            <person name="Iguchi T."/>
            <person name="Janes D.E."/>
            <person name="Khan S.Y."/>
            <person name="Kohno S."/>
            <person name="de Koning A.J."/>
            <person name="Lance S.L."/>
            <person name="McCarthy F.M."/>
            <person name="McCormack J.E."/>
            <person name="Merchant M.E."/>
            <person name="Peterson D.G."/>
            <person name="Pollock D.D."/>
            <person name="Pourmand N."/>
            <person name="Raney B.J."/>
            <person name="Roessler K.A."/>
            <person name="Sanford J.R."/>
            <person name="Sawyer R.H."/>
            <person name="Schmidt C.J."/>
            <person name="Triplett E.W."/>
            <person name="Tuberville T.D."/>
            <person name="Venegas-Anaya M."/>
            <person name="Howard J.T."/>
            <person name="Jarvis E.D."/>
            <person name="Guillette L.J.Jr."/>
            <person name="Glenn T.C."/>
            <person name="Green R.E."/>
            <person name="Ray D.A."/>
        </authorList>
    </citation>
    <scope>NUCLEOTIDE SEQUENCE [LARGE SCALE GENOMIC DNA]</scope>
    <source>
        <strain evidence="2">KSC_2009_1</strain>
    </source>
</reference>
<proteinExistence type="predicted"/>
<organism evidence="2 3">
    <name type="scientific">Alligator mississippiensis</name>
    <name type="common">American alligator</name>
    <dbReference type="NCBI Taxonomy" id="8496"/>
    <lineage>
        <taxon>Eukaryota</taxon>
        <taxon>Metazoa</taxon>
        <taxon>Chordata</taxon>
        <taxon>Craniata</taxon>
        <taxon>Vertebrata</taxon>
        <taxon>Euteleostomi</taxon>
        <taxon>Archelosauria</taxon>
        <taxon>Archosauria</taxon>
        <taxon>Crocodylia</taxon>
        <taxon>Alligatoridae</taxon>
        <taxon>Alligatorinae</taxon>
        <taxon>Alligator</taxon>
    </lineage>
</organism>